<dbReference type="RefSeq" id="WP_137101450.1">
    <property type="nucleotide sequence ID" value="NZ_CP039865.1"/>
</dbReference>
<comment type="cofactor">
    <cofactor evidence="2 11">
        <name>Mg(2+)</name>
        <dbReference type="ChEBI" id="CHEBI:18420"/>
    </cofactor>
</comment>
<dbReference type="PRINTS" id="PR01099">
    <property type="entry name" value="HYETHTZKNASE"/>
</dbReference>
<comment type="catalytic activity">
    <reaction evidence="1 11">
        <text>5-(2-hydroxyethyl)-4-methylthiazole + ATP = 4-methyl-5-(2-phosphooxyethyl)-thiazole + ADP + H(+)</text>
        <dbReference type="Rhea" id="RHEA:24212"/>
        <dbReference type="ChEBI" id="CHEBI:15378"/>
        <dbReference type="ChEBI" id="CHEBI:17957"/>
        <dbReference type="ChEBI" id="CHEBI:30616"/>
        <dbReference type="ChEBI" id="CHEBI:58296"/>
        <dbReference type="ChEBI" id="CHEBI:456216"/>
        <dbReference type="EC" id="2.7.1.50"/>
    </reaction>
</comment>
<dbReference type="Proteomes" id="UP000298588">
    <property type="component" value="Chromosome"/>
</dbReference>
<dbReference type="SUPFAM" id="SSF53613">
    <property type="entry name" value="Ribokinase-like"/>
    <property type="match status" value="1"/>
</dbReference>
<dbReference type="GO" id="GO:0000287">
    <property type="term" value="F:magnesium ion binding"/>
    <property type="evidence" value="ECO:0007669"/>
    <property type="project" value="UniProtKB-UniRule"/>
</dbReference>
<dbReference type="GO" id="GO:0005524">
    <property type="term" value="F:ATP binding"/>
    <property type="evidence" value="ECO:0007669"/>
    <property type="project" value="UniProtKB-UniRule"/>
</dbReference>
<evidence type="ECO:0000256" key="7">
    <source>
        <dbReference type="ARBA" id="ARBA00022777"/>
    </source>
</evidence>
<proteinExistence type="inferred from homology"/>
<feature type="binding site" evidence="11">
    <location>
        <position position="153"/>
    </location>
    <ligand>
        <name>ATP</name>
        <dbReference type="ChEBI" id="CHEBI:30616"/>
    </ligand>
</feature>
<evidence type="ECO:0000256" key="2">
    <source>
        <dbReference type="ARBA" id="ARBA00001946"/>
    </source>
</evidence>
<comment type="function">
    <text evidence="11">Catalyzes the phosphorylation of the hydroxyl group of 4-methyl-5-beta-hydroxyethylthiazole (THZ).</text>
</comment>
<dbReference type="Pfam" id="PF02110">
    <property type="entry name" value="HK"/>
    <property type="match status" value="1"/>
</dbReference>
<comment type="pathway">
    <text evidence="3 11">Cofactor biosynthesis; thiamine diphosphate biosynthesis; 4-methyl-5-(2-phosphoethyl)-thiazole from 5-(2-hydroxyethyl)-4-methylthiazole: step 1/1.</text>
</comment>
<dbReference type="CDD" id="cd01170">
    <property type="entry name" value="THZ_kinase"/>
    <property type="match status" value="1"/>
</dbReference>
<protein>
    <recommendedName>
        <fullName evidence="11">Hydroxyethylthiazole kinase</fullName>
        <ecNumber evidence="11">2.7.1.50</ecNumber>
    </recommendedName>
    <alternativeName>
        <fullName evidence="11">4-methyl-5-beta-hydroxyethylthiazole kinase</fullName>
        <shortName evidence="11">TH kinase</shortName>
        <shortName evidence="11">Thz kinase</shortName>
    </alternativeName>
</protein>
<evidence type="ECO:0000256" key="6">
    <source>
        <dbReference type="ARBA" id="ARBA00022741"/>
    </source>
</evidence>
<keyword evidence="6 11" id="KW-0547">Nucleotide-binding</keyword>
<evidence type="ECO:0000256" key="4">
    <source>
        <dbReference type="ARBA" id="ARBA00022679"/>
    </source>
</evidence>
<feature type="binding site" evidence="11">
    <location>
        <position position="49"/>
    </location>
    <ligand>
        <name>substrate</name>
    </ligand>
</feature>
<keyword evidence="7 11" id="KW-0418">Kinase</keyword>
<dbReference type="EC" id="2.7.1.50" evidence="11"/>
<dbReference type="Gene3D" id="3.40.1190.20">
    <property type="match status" value="1"/>
</dbReference>
<dbReference type="GO" id="GO:0009228">
    <property type="term" value="P:thiamine biosynthetic process"/>
    <property type="evidence" value="ECO:0007669"/>
    <property type="project" value="UniProtKB-KW"/>
</dbReference>
<keyword evidence="8 11" id="KW-0067">ATP-binding</keyword>
<keyword evidence="5 11" id="KW-0479">Metal-binding</keyword>
<evidence type="ECO:0000256" key="11">
    <source>
        <dbReference type="HAMAP-Rule" id="MF_00228"/>
    </source>
</evidence>
<keyword evidence="10 11" id="KW-0784">Thiamine biosynthesis</keyword>
<reference evidence="12 13" key="1">
    <citation type="submission" date="2019-04" db="EMBL/GenBank/DDBJ databases">
        <title>Phreatobacter aquaticus sp. nov.</title>
        <authorList>
            <person name="Choi A."/>
            <person name="Baek K."/>
        </authorList>
    </citation>
    <scope>NUCLEOTIDE SEQUENCE [LARGE SCALE GENOMIC DNA]</scope>
    <source>
        <strain evidence="12 13">NMCR1094</strain>
    </source>
</reference>
<dbReference type="UniPathway" id="UPA00060">
    <property type="reaction ID" value="UER00139"/>
</dbReference>
<evidence type="ECO:0000313" key="12">
    <source>
        <dbReference type="EMBL" id="QCK88122.1"/>
    </source>
</evidence>
<organism evidence="12 13">
    <name type="scientific">Phreatobacter aquaticus</name>
    <dbReference type="NCBI Taxonomy" id="2570229"/>
    <lineage>
        <taxon>Bacteria</taxon>
        <taxon>Pseudomonadati</taxon>
        <taxon>Pseudomonadota</taxon>
        <taxon>Alphaproteobacteria</taxon>
        <taxon>Hyphomicrobiales</taxon>
        <taxon>Phreatobacteraceae</taxon>
        <taxon>Phreatobacter</taxon>
    </lineage>
</organism>
<dbReference type="InterPro" id="IPR000417">
    <property type="entry name" value="Hyethyz_kinase"/>
</dbReference>
<evidence type="ECO:0000313" key="13">
    <source>
        <dbReference type="Proteomes" id="UP000298588"/>
    </source>
</evidence>
<keyword evidence="9 11" id="KW-0460">Magnesium</keyword>
<evidence type="ECO:0000256" key="10">
    <source>
        <dbReference type="ARBA" id="ARBA00022977"/>
    </source>
</evidence>
<dbReference type="PIRSF" id="PIRSF000513">
    <property type="entry name" value="Thz_kinase"/>
    <property type="match status" value="1"/>
</dbReference>
<dbReference type="GO" id="GO:0004417">
    <property type="term" value="F:hydroxyethylthiazole kinase activity"/>
    <property type="evidence" value="ECO:0007669"/>
    <property type="project" value="UniProtKB-UniRule"/>
</dbReference>
<accession>A0A4D7QVY1</accession>
<sequence length="250" mass="25679">MAAASLAWSAAALIDKIRKRHPRIHCLTNGVAQAFTANALLALGAQPSMTNSVEEVEAFVEGADALLVNLGTLDEPGRQAMRLAIGVANRRGIPWVLDPVFVERSSGRSTFAHELIAHGPKVIRGNEVEIAHLSQGQAIDGFARALGAIVAATGTTDRLVDGNRAIGIPNGHPLMGRVTAMGCANAALIAALLTVADDPFEGCAAAMLAAGVAGEIAAEHSSGPGTFASAYLDALHGLDSGKLATRARVI</sequence>
<dbReference type="InterPro" id="IPR029056">
    <property type="entry name" value="Ribokinase-like"/>
</dbReference>
<feature type="binding site" evidence="11">
    <location>
        <position position="124"/>
    </location>
    <ligand>
        <name>ATP</name>
        <dbReference type="ChEBI" id="CHEBI:30616"/>
    </ligand>
</feature>
<evidence type="ECO:0000256" key="5">
    <source>
        <dbReference type="ARBA" id="ARBA00022723"/>
    </source>
</evidence>
<gene>
    <name evidence="11 12" type="primary">thiM</name>
    <name evidence="12" type="ORF">E8L99_21355</name>
</gene>
<evidence type="ECO:0000256" key="9">
    <source>
        <dbReference type="ARBA" id="ARBA00022842"/>
    </source>
</evidence>
<evidence type="ECO:0000256" key="1">
    <source>
        <dbReference type="ARBA" id="ARBA00001771"/>
    </source>
</evidence>
<dbReference type="OrthoDB" id="8909021at2"/>
<name>A0A4D7QVY1_9HYPH</name>
<comment type="similarity">
    <text evidence="11">Belongs to the Thz kinase family.</text>
</comment>
<feature type="binding site" evidence="11">
    <location>
        <position position="180"/>
    </location>
    <ligand>
        <name>substrate</name>
    </ligand>
</feature>
<keyword evidence="4 11" id="KW-0808">Transferase</keyword>
<dbReference type="EMBL" id="CP039865">
    <property type="protein sequence ID" value="QCK88122.1"/>
    <property type="molecule type" value="Genomic_DNA"/>
</dbReference>
<dbReference type="KEGG" id="paqt:E8L99_21355"/>
<dbReference type="NCBIfam" id="NF006830">
    <property type="entry name" value="PRK09355.1"/>
    <property type="match status" value="1"/>
</dbReference>
<evidence type="ECO:0000256" key="3">
    <source>
        <dbReference type="ARBA" id="ARBA00004868"/>
    </source>
</evidence>
<dbReference type="GO" id="GO:0009229">
    <property type="term" value="P:thiamine diphosphate biosynthetic process"/>
    <property type="evidence" value="ECO:0007669"/>
    <property type="project" value="UniProtKB-UniRule"/>
</dbReference>
<dbReference type="AlphaFoldDB" id="A0A4D7QVY1"/>
<keyword evidence="13" id="KW-1185">Reference proteome</keyword>
<dbReference type="HAMAP" id="MF_00228">
    <property type="entry name" value="Thz_kinase"/>
    <property type="match status" value="1"/>
</dbReference>
<evidence type="ECO:0000256" key="8">
    <source>
        <dbReference type="ARBA" id="ARBA00022840"/>
    </source>
</evidence>